<evidence type="ECO:0000256" key="2">
    <source>
        <dbReference type="ARBA" id="ARBA00022737"/>
    </source>
</evidence>
<evidence type="ECO:0000313" key="7">
    <source>
        <dbReference type="Proteomes" id="UP001596550"/>
    </source>
</evidence>
<dbReference type="EMBL" id="JBHTCR010000006">
    <property type="protein sequence ID" value="MFC7347756.1"/>
    <property type="molecule type" value="Genomic_DNA"/>
</dbReference>
<keyword evidence="2" id="KW-0677">Repeat</keyword>
<dbReference type="InterPro" id="IPR026444">
    <property type="entry name" value="Secre_tail"/>
</dbReference>
<dbReference type="SUPFAM" id="SSF141072">
    <property type="entry name" value="CalX-like"/>
    <property type="match status" value="1"/>
</dbReference>
<dbReference type="Pfam" id="PF22494">
    <property type="entry name" value="choice_anch_I"/>
    <property type="match status" value="1"/>
</dbReference>
<dbReference type="Pfam" id="PF18962">
    <property type="entry name" value="Por_Secre_tail"/>
    <property type="match status" value="1"/>
</dbReference>
<dbReference type="RefSeq" id="WP_378180059.1">
    <property type="nucleotide sequence ID" value="NZ_JBHTCR010000006.1"/>
</dbReference>
<comment type="caution">
    <text evidence="6">The sequence shown here is derived from an EMBL/GenBank/DDBJ whole genome shotgun (WGS) entry which is preliminary data.</text>
</comment>
<dbReference type="PANTHER" id="PTHR46928:SF1">
    <property type="entry name" value="MESENCHYME-SPECIFIC CELL SURFACE GLYCOPROTEIN"/>
    <property type="match status" value="1"/>
</dbReference>
<dbReference type="SUPFAM" id="SSF50956">
    <property type="entry name" value="Thermostable phytase (3-phytase)"/>
    <property type="match status" value="1"/>
</dbReference>
<dbReference type="PANTHER" id="PTHR46928">
    <property type="entry name" value="MESENCHYME-SPECIFIC CELL SURFACE GLYCOPROTEIN"/>
    <property type="match status" value="1"/>
</dbReference>
<keyword evidence="7" id="KW-1185">Reference proteome</keyword>
<sequence length="1020" mass="108821">MKNKYLLRGLLPIAALFHGAVSGQNTLLHYWNFNNNTSVAAITAPTSTLLNGSITAASTGTGSNDTFIDFAGGTGQNFNIDNFNARNGDVSGTHLRYNYPINGNIQFNLPTTGYNNVVVKFTTRRSGSGAGTQTWSYSLDGTTYTTYQTVSPQDANPQLVTFDFSNVTGVSNNPNFKLKVEFTQGTGGTVGNNRFDNFTVDGTSIGGVDTTPPTVAYLPANNVNNASTTVNPTITFNENVRLIDNSAITAANAQNLIELRLNNATGTAVPFTTTFVNNAITVTPTTALLPNQTYYLALKPNMVEDTSDNAVTTTTSSTFTTAGTSVSLDKTLVKVNENAGTLAFKINVNNPSNSTVNLVAKTAYGTANASDYTFTSQTINITPTTTSVMVNIPIIDDTTAEQQSEYFVLSLENPVGTTITGDTSSTVYIIDNDKAAPVPSNQIQLNYVGSFDPSSNNTSSTEIVVHDAATQRLFTISSLTDVFDIINFSNPAQPSVIQTVDMAPYGGITSIAVKNGIVAVASPNATNPQGNGKVVFFDTNGVYLKQVEVGVLPDMVTFTPDGTKVMTANEGEPNDAYTVDPEGSISIINISGGIPALTQSNVTTLSFTGYNTQEAAFIASGGRKVKSTSTLAQDLEPEYISISADSQKAWVSCQENNGIIEVNLANNTLGNIWGLGKKDMSLPGNGFDASDNNGEVLIANWPVKTYYNPDAMASFQIGNTNYLVTANEGDEKDLGGFSERTTVGANGYILDSAIFPNASILKASHNLGRFRVTNVNGNTDGDADFEEINALGARSFSIFNADTKQLVYDSGDQFERYIAANHPLIFNADNEANGAKSRSRAKGPEPEGVTLGKIGTQTFAFITLERTGGVMVYNVSDPNNVTFTDYKHSRMTSAFGGDNGPEGITYIAPENITNNPNGKGYVVIANEISGTLSIYDITMPANLSTGEVKTEKATFNIFPNPVNKGNTLYFNRAMGYELYDMSGKLLGKDKKALTIDTSKLNTGVYLIKTSEGEVKRVIVK</sequence>
<dbReference type="InterPro" id="IPR011048">
    <property type="entry name" value="Haem_d1_sf"/>
</dbReference>
<feature type="signal peptide" evidence="4">
    <location>
        <begin position="1"/>
        <end position="23"/>
    </location>
</feature>
<evidence type="ECO:0000256" key="3">
    <source>
        <dbReference type="ARBA" id="ARBA00022837"/>
    </source>
</evidence>
<dbReference type="Proteomes" id="UP001596550">
    <property type="component" value="Unassembled WGS sequence"/>
</dbReference>
<dbReference type="Gene3D" id="2.60.40.2030">
    <property type="match status" value="1"/>
</dbReference>
<dbReference type="Pfam" id="PF03160">
    <property type="entry name" value="Calx-beta"/>
    <property type="match status" value="1"/>
</dbReference>
<evidence type="ECO:0000256" key="4">
    <source>
        <dbReference type="SAM" id="SignalP"/>
    </source>
</evidence>
<keyword evidence="3" id="KW-0106">Calcium</keyword>
<dbReference type="InterPro" id="IPR038081">
    <property type="entry name" value="CalX-like_sf"/>
</dbReference>
<feature type="chain" id="PRO_5047186674" evidence="4">
    <location>
        <begin position="24"/>
        <end position="1020"/>
    </location>
</feature>
<dbReference type="SMART" id="SM00237">
    <property type="entry name" value="Calx_beta"/>
    <property type="match status" value="1"/>
</dbReference>
<dbReference type="InterPro" id="IPR052956">
    <property type="entry name" value="Mesenchyme-surface_protein"/>
</dbReference>
<dbReference type="InterPro" id="IPR055188">
    <property type="entry name" value="Choice_anch_I"/>
</dbReference>
<keyword evidence="1 4" id="KW-0732">Signal</keyword>
<dbReference type="NCBIfam" id="NF038117">
    <property type="entry name" value="choice_anch_I"/>
    <property type="match status" value="1"/>
</dbReference>
<dbReference type="InterPro" id="IPR032812">
    <property type="entry name" value="SbsA_Ig"/>
</dbReference>
<dbReference type="NCBIfam" id="TIGR04183">
    <property type="entry name" value="Por_Secre_tail"/>
    <property type="match status" value="1"/>
</dbReference>
<evidence type="ECO:0000259" key="5">
    <source>
        <dbReference type="SMART" id="SM00237"/>
    </source>
</evidence>
<organism evidence="6 7">
    <name type="scientific">Chryseobacterium zhengzhouense</name>
    <dbReference type="NCBI Taxonomy" id="1636086"/>
    <lineage>
        <taxon>Bacteria</taxon>
        <taxon>Pseudomonadati</taxon>
        <taxon>Bacteroidota</taxon>
        <taxon>Flavobacteriia</taxon>
        <taxon>Flavobacteriales</taxon>
        <taxon>Weeksellaceae</taxon>
        <taxon>Chryseobacterium group</taxon>
        <taxon>Chryseobacterium</taxon>
    </lineage>
</organism>
<proteinExistence type="predicted"/>
<feature type="domain" description="Calx-beta" evidence="5">
    <location>
        <begin position="313"/>
        <end position="412"/>
    </location>
</feature>
<reference evidence="7" key="1">
    <citation type="journal article" date="2019" name="Int. J. Syst. Evol. Microbiol.">
        <title>The Global Catalogue of Microorganisms (GCM) 10K type strain sequencing project: providing services to taxonomists for standard genome sequencing and annotation.</title>
        <authorList>
            <consortium name="The Broad Institute Genomics Platform"/>
            <consortium name="The Broad Institute Genome Sequencing Center for Infectious Disease"/>
            <person name="Wu L."/>
            <person name="Ma J."/>
        </authorList>
    </citation>
    <scope>NUCLEOTIDE SEQUENCE [LARGE SCALE GENOMIC DNA]</scope>
    <source>
        <strain evidence="7">CCUG 54781</strain>
    </source>
</reference>
<protein>
    <submittedName>
        <fullName evidence="6">Choice-of-anchor I family protein</fullName>
    </submittedName>
</protein>
<gene>
    <name evidence="6" type="ORF">ACFQO9_13605</name>
</gene>
<dbReference type="InterPro" id="IPR003644">
    <property type="entry name" value="Calx_beta"/>
</dbReference>
<evidence type="ECO:0000256" key="1">
    <source>
        <dbReference type="ARBA" id="ARBA00022729"/>
    </source>
</evidence>
<dbReference type="SUPFAM" id="SSF51004">
    <property type="entry name" value="C-terminal (heme d1) domain of cytochrome cd1-nitrite reductase"/>
    <property type="match status" value="1"/>
</dbReference>
<evidence type="ECO:0000313" key="6">
    <source>
        <dbReference type="EMBL" id="MFC7347756.1"/>
    </source>
</evidence>
<name>A0ABW2M1Z4_9FLAO</name>
<accession>A0ABW2M1Z4</accession>
<dbReference type="Pfam" id="PF13205">
    <property type="entry name" value="Big_5"/>
    <property type="match status" value="1"/>
</dbReference>